<proteinExistence type="predicted"/>
<feature type="transmembrane region" description="Helical" evidence="7">
    <location>
        <begin position="376"/>
        <end position="393"/>
    </location>
</feature>
<feature type="transmembrane region" description="Helical" evidence="7">
    <location>
        <begin position="182"/>
        <end position="199"/>
    </location>
</feature>
<evidence type="ECO:0000256" key="3">
    <source>
        <dbReference type="ARBA" id="ARBA00022692"/>
    </source>
</evidence>
<evidence type="ECO:0000256" key="2">
    <source>
        <dbReference type="ARBA" id="ARBA00022475"/>
    </source>
</evidence>
<dbReference type="PROSITE" id="PS00018">
    <property type="entry name" value="EF_HAND_1"/>
    <property type="match status" value="1"/>
</dbReference>
<evidence type="ECO:0000313" key="9">
    <source>
        <dbReference type="EMBL" id="CAE2281969.1"/>
    </source>
</evidence>
<evidence type="ECO:0000256" key="6">
    <source>
        <dbReference type="ARBA" id="ARBA00023136"/>
    </source>
</evidence>
<accession>A0A7S4NE72</accession>
<dbReference type="InterPro" id="IPR002048">
    <property type="entry name" value="EF_hand_dom"/>
</dbReference>
<dbReference type="GO" id="GO:0005509">
    <property type="term" value="F:calcium ion binding"/>
    <property type="evidence" value="ECO:0007669"/>
    <property type="project" value="InterPro"/>
</dbReference>
<reference evidence="9" key="1">
    <citation type="submission" date="2021-01" db="EMBL/GenBank/DDBJ databases">
        <authorList>
            <person name="Corre E."/>
            <person name="Pelletier E."/>
            <person name="Niang G."/>
            <person name="Scheremetjew M."/>
            <person name="Finn R."/>
            <person name="Kale V."/>
            <person name="Holt S."/>
            <person name="Cochrane G."/>
            <person name="Meng A."/>
            <person name="Brown T."/>
            <person name="Cohen L."/>
        </authorList>
    </citation>
    <scope>NUCLEOTIDE SEQUENCE</scope>
    <source>
        <strain evidence="9">Isolate 1302-5</strain>
    </source>
</reference>
<dbReference type="SUPFAM" id="SSF47473">
    <property type="entry name" value="EF-hand"/>
    <property type="match status" value="1"/>
</dbReference>
<organism evidence="9">
    <name type="scientific">Odontella aurita</name>
    <dbReference type="NCBI Taxonomy" id="265563"/>
    <lineage>
        <taxon>Eukaryota</taxon>
        <taxon>Sar</taxon>
        <taxon>Stramenopiles</taxon>
        <taxon>Ochrophyta</taxon>
        <taxon>Bacillariophyta</taxon>
        <taxon>Mediophyceae</taxon>
        <taxon>Biddulphiophycidae</taxon>
        <taxon>Eupodiscales</taxon>
        <taxon>Odontellaceae</taxon>
        <taxon>Odontella</taxon>
    </lineage>
</organism>
<dbReference type="InterPro" id="IPR018247">
    <property type="entry name" value="EF_Hand_1_Ca_BS"/>
</dbReference>
<evidence type="ECO:0000256" key="5">
    <source>
        <dbReference type="ARBA" id="ARBA00022989"/>
    </source>
</evidence>
<dbReference type="EMBL" id="HBKQ01055665">
    <property type="protein sequence ID" value="CAE2281969.1"/>
    <property type="molecule type" value="Transcribed_RNA"/>
</dbReference>
<feature type="transmembrane region" description="Helical" evidence="7">
    <location>
        <begin position="138"/>
        <end position="161"/>
    </location>
</feature>
<keyword evidence="5 7" id="KW-1133">Transmembrane helix</keyword>
<dbReference type="AlphaFoldDB" id="A0A7S4NE72"/>
<protein>
    <recommendedName>
        <fullName evidence="8">EF-hand domain-containing protein</fullName>
    </recommendedName>
</protein>
<dbReference type="PANTHER" id="PTHR30506">
    <property type="entry name" value="INNER MEMBRANE PROTEIN"/>
    <property type="match status" value="1"/>
</dbReference>
<sequence>MISIASTCRSAVFRNRHTLRPLSRGGRPKSNVADKQDLLDVNLITEQMGVRLTKNELALLSKKFARRKDGKASIAELRKASQNKLDQRATRELCLGMIEQPTTKWDQIGHKFIHFLHFFGSAMFAVVGTQVAGDSGMNIVGCSLVGCIAAMGGGTLNNILYGSSSTLLGRSGVFWVQIPSKLAGSIAASVITFFAWPLYCEHTSAHYLEDIIGKDNLNKAGKVDKEAFCLACEKDPHFLENVRSSLKKDSPRVRKAEPAELFNHIDTDGSGDIDQFELKEMIQRQFDSSPITYAIDTVALASLCVVGVHGALVRGFHPIVTASSGITVCFGGIMRDVLCGRDLALGGQSYAFATGMGSTVYVFLRQLSIMNIPVPLFARIFAGAGTVIGIRYWEFVMGKPLLSPMHGWQHPPTVGRKKPVSLSIVPKKTTREMVD</sequence>
<dbReference type="PANTHER" id="PTHR30506:SF3">
    <property type="entry name" value="UPF0126 INNER MEMBRANE PROTEIN YADS-RELATED"/>
    <property type="match status" value="1"/>
</dbReference>
<feature type="transmembrane region" description="Helical" evidence="7">
    <location>
        <begin position="112"/>
        <end position="132"/>
    </location>
</feature>
<evidence type="ECO:0000259" key="8">
    <source>
        <dbReference type="PROSITE" id="PS50222"/>
    </source>
</evidence>
<gene>
    <name evidence="9" type="ORF">OAUR00152_LOCUS38131</name>
</gene>
<dbReference type="GO" id="GO:0005886">
    <property type="term" value="C:plasma membrane"/>
    <property type="evidence" value="ECO:0007669"/>
    <property type="project" value="UniProtKB-SubCell"/>
</dbReference>
<dbReference type="Pfam" id="PF03458">
    <property type="entry name" value="Gly_transporter"/>
    <property type="match status" value="2"/>
</dbReference>
<keyword evidence="2" id="KW-1003">Cell membrane</keyword>
<dbReference type="SMART" id="SM00054">
    <property type="entry name" value="EFh"/>
    <property type="match status" value="1"/>
</dbReference>
<dbReference type="InterPro" id="IPR005115">
    <property type="entry name" value="Gly_transporter"/>
</dbReference>
<feature type="transmembrane region" description="Helical" evidence="7">
    <location>
        <begin position="344"/>
        <end position="364"/>
    </location>
</feature>
<name>A0A7S4NE72_9STRA</name>
<evidence type="ECO:0000256" key="1">
    <source>
        <dbReference type="ARBA" id="ARBA00004651"/>
    </source>
</evidence>
<feature type="domain" description="EF-hand" evidence="8">
    <location>
        <begin position="253"/>
        <end position="288"/>
    </location>
</feature>
<dbReference type="InterPro" id="IPR011992">
    <property type="entry name" value="EF-hand-dom_pair"/>
</dbReference>
<keyword evidence="4" id="KW-0106">Calcium</keyword>
<dbReference type="PROSITE" id="PS50222">
    <property type="entry name" value="EF_HAND_2"/>
    <property type="match status" value="1"/>
</dbReference>
<comment type="subcellular location">
    <subcellularLocation>
        <location evidence="1">Cell membrane</location>
        <topology evidence="1">Multi-pass membrane protein</topology>
    </subcellularLocation>
</comment>
<feature type="transmembrane region" description="Helical" evidence="7">
    <location>
        <begin position="291"/>
        <end position="312"/>
    </location>
</feature>
<evidence type="ECO:0000256" key="4">
    <source>
        <dbReference type="ARBA" id="ARBA00022837"/>
    </source>
</evidence>
<keyword evidence="6 7" id="KW-0472">Membrane</keyword>
<dbReference type="Gene3D" id="1.10.238.10">
    <property type="entry name" value="EF-hand"/>
    <property type="match status" value="1"/>
</dbReference>
<feature type="transmembrane region" description="Helical" evidence="7">
    <location>
        <begin position="319"/>
        <end position="338"/>
    </location>
</feature>
<keyword evidence="3 7" id="KW-0812">Transmembrane</keyword>
<evidence type="ECO:0000256" key="7">
    <source>
        <dbReference type="SAM" id="Phobius"/>
    </source>
</evidence>